<dbReference type="HAMAP" id="MF_00454">
    <property type="entry name" value="FluC"/>
    <property type="match status" value="1"/>
</dbReference>
<dbReference type="EMBL" id="JNAX01000004">
    <property type="protein sequence ID" value="KGG21907.1"/>
    <property type="molecule type" value="Genomic_DNA"/>
</dbReference>
<feature type="transmembrane region" description="Helical" evidence="10">
    <location>
        <begin position="7"/>
        <end position="25"/>
    </location>
</feature>
<comment type="subcellular location">
    <subcellularLocation>
        <location evidence="1 10">Cell membrane</location>
        <topology evidence="1 10">Multi-pass membrane protein</topology>
    </subcellularLocation>
</comment>
<evidence type="ECO:0000313" key="11">
    <source>
        <dbReference type="EMBL" id="KGG21907.1"/>
    </source>
</evidence>
<comment type="function">
    <text evidence="9 10">Fluoride-specific ion channel. Important for reducing fluoride concentration in the cell, thus reducing its toxicity.</text>
</comment>
<keyword evidence="10" id="KW-0915">Sodium</keyword>
<dbReference type="AlphaFoldDB" id="A0A0A2C8P5"/>
<feature type="binding site" evidence="10">
    <location>
        <position position="63"/>
    </location>
    <ligand>
        <name>Na(+)</name>
        <dbReference type="ChEBI" id="CHEBI:29101"/>
        <note>structural</note>
    </ligand>
</feature>
<evidence type="ECO:0000256" key="10">
    <source>
        <dbReference type="HAMAP-Rule" id="MF_00454"/>
    </source>
</evidence>
<keyword evidence="6 10" id="KW-0407">Ion channel</keyword>
<feature type="transmembrane region" description="Helical" evidence="10">
    <location>
        <begin position="55"/>
        <end position="74"/>
    </location>
</feature>
<dbReference type="GO" id="GO:0062054">
    <property type="term" value="F:fluoride channel activity"/>
    <property type="evidence" value="ECO:0007669"/>
    <property type="project" value="UniProtKB-UniRule"/>
</dbReference>
<keyword evidence="2 10" id="KW-1003">Cell membrane</keyword>
<evidence type="ECO:0000256" key="2">
    <source>
        <dbReference type="ARBA" id="ARBA00022475"/>
    </source>
</evidence>
<protein>
    <recommendedName>
        <fullName evidence="10">Fluoride-specific ion channel FluC</fullName>
    </recommendedName>
</protein>
<evidence type="ECO:0000256" key="4">
    <source>
        <dbReference type="ARBA" id="ARBA00022989"/>
    </source>
</evidence>
<dbReference type="Pfam" id="PF02537">
    <property type="entry name" value="CRCB"/>
    <property type="match status" value="1"/>
</dbReference>
<feature type="binding site" evidence="10">
    <location>
        <position position="66"/>
    </location>
    <ligand>
        <name>Na(+)</name>
        <dbReference type="ChEBI" id="CHEBI:29101"/>
        <note>structural</note>
    </ligand>
</feature>
<name>A0A0A2C8P5_PROMR</name>
<evidence type="ECO:0000256" key="3">
    <source>
        <dbReference type="ARBA" id="ARBA00022692"/>
    </source>
</evidence>
<comment type="caution">
    <text evidence="11">The sequence shown here is derived from an EMBL/GenBank/DDBJ whole genome shotgun (WGS) entry which is preliminary data.</text>
</comment>
<evidence type="ECO:0000256" key="5">
    <source>
        <dbReference type="ARBA" id="ARBA00023136"/>
    </source>
</evidence>
<evidence type="ECO:0000256" key="8">
    <source>
        <dbReference type="ARBA" id="ARBA00035585"/>
    </source>
</evidence>
<comment type="activity regulation">
    <text evidence="10">Na(+) is not transported, but it plays an essential structural role and its presence is essential for fluoride channel function.</text>
</comment>
<sequence>MGKDITSNTFFLISLGAILGALFRWQVNEIFIVNSIGSFLLGFFNSLDILKKYKLILCVGLCGSMTTFSGWSSHLYKLLNQGLYKLFLLNSISIALMGFLAIGLGHIFARKLNA</sequence>
<feature type="transmembrane region" description="Helical" evidence="10">
    <location>
        <begin position="31"/>
        <end position="50"/>
    </location>
</feature>
<feature type="transmembrane region" description="Helical" evidence="10">
    <location>
        <begin position="86"/>
        <end position="109"/>
    </location>
</feature>
<comment type="catalytic activity">
    <reaction evidence="8">
        <text>fluoride(in) = fluoride(out)</text>
        <dbReference type="Rhea" id="RHEA:76159"/>
        <dbReference type="ChEBI" id="CHEBI:17051"/>
    </reaction>
    <physiologicalReaction direction="left-to-right" evidence="8">
        <dbReference type="Rhea" id="RHEA:76160"/>
    </physiologicalReaction>
</comment>
<evidence type="ECO:0000256" key="7">
    <source>
        <dbReference type="ARBA" id="ARBA00035120"/>
    </source>
</evidence>
<gene>
    <name evidence="10" type="primary">fluC</name>
    <name evidence="10" type="synonym">crcB</name>
    <name evidence="11" type="ORF">EV03_0226</name>
</gene>
<proteinExistence type="inferred from homology"/>
<evidence type="ECO:0000256" key="6">
    <source>
        <dbReference type="ARBA" id="ARBA00023303"/>
    </source>
</evidence>
<dbReference type="InterPro" id="IPR003691">
    <property type="entry name" value="FluC"/>
</dbReference>
<evidence type="ECO:0000256" key="9">
    <source>
        <dbReference type="ARBA" id="ARBA00049940"/>
    </source>
</evidence>
<keyword evidence="10" id="KW-0479">Metal-binding</keyword>
<reference evidence="12" key="1">
    <citation type="journal article" date="2014" name="Sci. Data">
        <title>Genomes of diverse isolates of the marine cyanobacterium Prochlorococcus.</title>
        <authorList>
            <person name="Biller S."/>
            <person name="Berube P."/>
            <person name="Thompson J."/>
            <person name="Kelly L."/>
            <person name="Roggensack S."/>
            <person name="Awad L."/>
            <person name="Roache-Johnson K."/>
            <person name="Ding H."/>
            <person name="Giovannoni S.J."/>
            <person name="Moore L.R."/>
            <person name="Chisholm S.W."/>
        </authorList>
    </citation>
    <scope>NUCLEOTIDE SEQUENCE [LARGE SCALE GENOMIC DNA]</scope>
    <source>
        <strain evidence="12">PAC1</strain>
    </source>
</reference>
<comment type="similarity">
    <text evidence="7 10">Belongs to the fluoride channel Fluc/FEX (TC 1.A.43) family.</text>
</comment>
<keyword evidence="10" id="KW-0813">Transport</keyword>
<dbReference type="GO" id="GO:0005886">
    <property type="term" value="C:plasma membrane"/>
    <property type="evidence" value="ECO:0007669"/>
    <property type="project" value="UniProtKB-SubCell"/>
</dbReference>
<keyword evidence="3 10" id="KW-0812">Transmembrane</keyword>
<evidence type="ECO:0000313" key="12">
    <source>
        <dbReference type="Proteomes" id="UP000030392"/>
    </source>
</evidence>
<dbReference type="GO" id="GO:0046872">
    <property type="term" value="F:metal ion binding"/>
    <property type="evidence" value="ECO:0007669"/>
    <property type="project" value="UniProtKB-KW"/>
</dbReference>
<keyword evidence="5 10" id="KW-0472">Membrane</keyword>
<keyword evidence="4 10" id="KW-1133">Transmembrane helix</keyword>
<keyword evidence="10" id="KW-0406">Ion transport</keyword>
<dbReference type="RefSeq" id="WP_036904394.1">
    <property type="nucleotide sequence ID" value="NZ_CP138967.1"/>
</dbReference>
<dbReference type="Proteomes" id="UP000030392">
    <property type="component" value="Unassembled WGS sequence"/>
</dbReference>
<accession>A0A0A2C8P5</accession>
<evidence type="ECO:0000256" key="1">
    <source>
        <dbReference type="ARBA" id="ARBA00004651"/>
    </source>
</evidence>
<dbReference type="GO" id="GO:0140114">
    <property type="term" value="P:cellular detoxification of fluoride"/>
    <property type="evidence" value="ECO:0007669"/>
    <property type="project" value="UniProtKB-UniRule"/>
</dbReference>
<organism evidence="11 12">
    <name type="scientific">Prochlorococcus marinus str. PAC1</name>
    <dbReference type="NCBI Taxonomy" id="59924"/>
    <lineage>
        <taxon>Bacteria</taxon>
        <taxon>Bacillati</taxon>
        <taxon>Cyanobacteriota</taxon>
        <taxon>Cyanophyceae</taxon>
        <taxon>Synechococcales</taxon>
        <taxon>Prochlorococcaceae</taxon>
        <taxon>Prochlorococcus</taxon>
    </lineage>
</organism>